<sequence>MNAPLEGTWQHASVVHRKVSYQCSHCGKASTPRRKYKCVEPNRAGPITRGIIYICSECNRPTFMEQTAKPDTL</sequence>
<evidence type="ECO:0000313" key="1">
    <source>
        <dbReference type="EMBL" id="RDI45552.1"/>
    </source>
</evidence>
<protein>
    <submittedName>
        <fullName evidence="1">Uncharacterized protein</fullName>
    </submittedName>
</protein>
<keyword evidence="2" id="KW-1185">Reference proteome</keyword>
<dbReference type="AlphaFoldDB" id="A0A370GP81"/>
<organism evidence="1 2">
    <name type="scientific">Falsibacillus pallidus</name>
    <dbReference type="NCBI Taxonomy" id="493781"/>
    <lineage>
        <taxon>Bacteria</taxon>
        <taxon>Bacillati</taxon>
        <taxon>Bacillota</taxon>
        <taxon>Bacilli</taxon>
        <taxon>Bacillales</taxon>
        <taxon>Bacillaceae</taxon>
        <taxon>Falsibacillus</taxon>
    </lineage>
</organism>
<dbReference type="RefSeq" id="WP_114744404.1">
    <property type="nucleotide sequence ID" value="NZ_QQAY01000002.1"/>
</dbReference>
<accession>A0A370GP81</accession>
<dbReference type="OrthoDB" id="2083942at2"/>
<evidence type="ECO:0000313" key="2">
    <source>
        <dbReference type="Proteomes" id="UP000255326"/>
    </source>
</evidence>
<reference evidence="1 2" key="1">
    <citation type="submission" date="2018-07" db="EMBL/GenBank/DDBJ databases">
        <title>Genomic Encyclopedia of Type Strains, Phase IV (KMG-IV): sequencing the most valuable type-strain genomes for metagenomic binning, comparative biology and taxonomic classification.</title>
        <authorList>
            <person name="Goeker M."/>
        </authorList>
    </citation>
    <scope>NUCLEOTIDE SEQUENCE [LARGE SCALE GENOMIC DNA]</scope>
    <source>
        <strain evidence="1 2">DSM 25281</strain>
    </source>
</reference>
<gene>
    <name evidence="1" type="ORF">DFR59_102180</name>
</gene>
<proteinExistence type="predicted"/>
<dbReference type="EMBL" id="QQAY01000002">
    <property type="protein sequence ID" value="RDI45552.1"/>
    <property type="molecule type" value="Genomic_DNA"/>
</dbReference>
<name>A0A370GP81_9BACI</name>
<comment type="caution">
    <text evidence="1">The sequence shown here is derived from an EMBL/GenBank/DDBJ whole genome shotgun (WGS) entry which is preliminary data.</text>
</comment>
<dbReference type="Proteomes" id="UP000255326">
    <property type="component" value="Unassembled WGS sequence"/>
</dbReference>